<evidence type="ECO:0000259" key="1">
    <source>
        <dbReference type="Pfam" id="PF05523"/>
    </source>
</evidence>
<evidence type="ECO:0000313" key="2">
    <source>
        <dbReference type="EMBL" id="MBL4919387.1"/>
    </source>
</evidence>
<dbReference type="Proteomes" id="UP000648908">
    <property type="component" value="Unassembled WGS sequence"/>
</dbReference>
<dbReference type="Gene3D" id="2.60.120.10">
    <property type="entry name" value="Jelly Rolls"/>
    <property type="match status" value="1"/>
</dbReference>
<organism evidence="2 3">
    <name type="scientific">Szabonella alba</name>
    <dbReference type="NCBI Taxonomy" id="2804194"/>
    <lineage>
        <taxon>Bacteria</taxon>
        <taxon>Pseudomonadati</taxon>
        <taxon>Pseudomonadota</taxon>
        <taxon>Alphaproteobacteria</taxon>
        <taxon>Rhodobacterales</taxon>
        <taxon>Paracoccaceae</taxon>
        <taxon>Szabonella</taxon>
    </lineage>
</organism>
<comment type="caution">
    <text evidence="2">The sequence shown here is derived from an EMBL/GenBank/DDBJ whole genome shotgun (WGS) entry which is preliminary data.</text>
</comment>
<dbReference type="RefSeq" id="WP_202690367.1">
    <property type="nucleotide sequence ID" value="NZ_JAESVN010000022.1"/>
</dbReference>
<evidence type="ECO:0000313" key="3">
    <source>
        <dbReference type="Proteomes" id="UP000648908"/>
    </source>
</evidence>
<proteinExistence type="predicted"/>
<dbReference type="CDD" id="cd20292">
    <property type="entry name" value="cupin_QdtA-like"/>
    <property type="match status" value="1"/>
</dbReference>
<keyword evidence="3" id="KW-1185">Reference proteome</keyword>
<reference evidence="2" key="1">
    <citation type="submission" date="2021-01" db="EMBL/GenBank/DDBJ databases">
        <title>Tabrizicola alba sp. nov. a motile alkaliphilic bacterium isolated from a soda lake.</title>
        <authorList>
            <person name="Szuroczki S."/>
            <person name="Abbaszade G."/>
            <person name="Schumann P."/>
            <person name="Toth E."/>
        </authorList>
    </citation>
    <scope>NUCLEOTIDE SEQUENCE</scope>
    <source>
        <strain evidence="2">DMG-N-6</strain>
    </source>
</reference>
<dbReference type="InterPro" id="IPR011051">
    <property type="entry name" value="RmlC_Cupin_sf"/>
</dbReference>
<dbReference type="AlphaFoldDB" id="A0A8K0VC67"/>
<dbReference type="InterPro" id="IPR008894">
    <property type="entry name" value="QdtA_cupin_dom"/>
</dbReference>
<dbReference type="EMBL" id="JAESVN010000022">
    <property type="protein sequence ID" value="MBL4919387.1"/>
    <property type="molecule type" value="Genomic_DNA"/>
</dbReference>
<dbReference type="Pfam" id="PF05523">
    <property type="entry name" value="FdtA"/>
    <property type="match status" value="1"/>
</dbReference>
<protein>
    <submittedName>
        <fullName evidence="2">FdtA/QdtA family cupin domain-containing protein</fullName>
    </submittedName>
</protein>
<sequence>MLQLPRHVDGRGSLGVIEAHDLPFDIRRIYYLHDVPMGAVRGEHGHRRLEQLILCMHGRVEVILNDGKRQFPFTLTDPNTGLYLPPGLWRRLRFLQPETTVCVLASRPYEKDDYIYDYEEFLAWARQRQGEG</sequence>
<accession>A0A8K0VC67</accession>
<dbReference type="InterPro" id="IPR014710">
    <property type="entry name" value="RmlC-like_jellyroll"/>
</dbReference>
<dbReference type="SUPFAM" id="SSF51182">
    <property type="entry name" value="RmlC-like cupins"/>
    <property type="match status" value="1"/>
</dbReference>
<name>A0A8K0VC67_9RHOB</name>
<feature type="domain" description="Sugar 3,4-ketoisomerase QdtA cupin" evidence="1">
    <location>
        <begin position="2"/>
        <end position="124"/>
    </location>
</feature>
<gene>
    <name evidence="2" type="ORF">JL811_19435</name>
</gene>